<dbReference type="InterPro" id="IPR011009">
    <property type="entry name" value="Kinase-like_dom_sf"/>
</dbReference>
<keyword evidence="2" id="KW-1185">Reference proteome</keyword>
<dbReference type="PANTHER" id="PTHR43883">
    <property type="entry name" value="SLR0207 PROTEIN"/>
    <property type="match status" value="1"/>
</dbReference>
<evidence type="ECO:0000313" key="1">
    <source>
        <dbReference type="EMBL" id="KAF0738849.1"/>
    </source>
</evidence>
<dbReference type="Pfam" id="PF13671">
    <property type="entry name" value="AAA_33"/>
    <property type="match status" value="1"/>
</dbReference>
<gene>
    <name evidence="1" type="ORF">Ae201684_005460</name>
</gene>
<evidence type="ECO:0000313" key="2">
    <source>
        <dbReference type="Proteomes" id="UP000481153"/>
    </source>
</evidence>
<dbReference type="PANTHER" id="PTHR43883:SF1">
    <property type="entry name" value="GLUCONOKINASE"/>
    <property type="match status" value="1"/>
</dbReference>
<dbReference type="SUPFAM" id="SSF56112">
    <property type="entry name" value="Protein kinase-like (PK-like)"/>
    <property type="match status" value="1"/>
</dbReference>
<evidence type="ECO:0008006" key="3">
    <source>
        <dbReference type="Google" id="ProtNLM"/>
    </source>
</evidence>
<comment type="caution">
    <text evidence="1">The sequence shown here is derived from an EMBL/GenBank/DDBJ whole genome shotgun (WGS) entry which is preliminary data.</text>
</comment>
<name>A0A6G0XF70_9STRA</name>
<sequence>MASAALRKKKLLVSATGEEICRGLVHPEAYLEDPSTVDDEQLDPDTDPIELIQTHMSMVFLRRDVVYKVKKNVDFGFADFSSVQKRMEACLAETQLNQRLAPHVYLGVVPIYKLDDTLRISTYDVWTHERDKDPTYFANDKLGEIVDWAVKMRRLPNENTCLHLLTVGHLDAALLQLVASKIAAFHTAARKNSAIDEFGKPAVIKQNMDENFTQTATHIDAGLVHGYVYNRVKSLSERWFADLLDVFEHRVQHKYISDTHGDLRLEHVYFLPKHANVSLPPGTAPSMATYALPTTLSTETVDVVVLDCIEFNERFRYSDPLSDAAFFSMDLWRLGRPDLATVFNTAYLERSKQTSKANVELLRFYAAYRSVVRAKVSGFQALDPLIQDKTRAFARSRCHWLIAFSLLAPPAERPCLTLVAGLPGSGKSTVAEALVQADERWVWVRSDVVRKELAGVKATEPSPEAAMADVYSTAFTQKTYMECWAQAQEALQRGRRVLVDATFREQAFRRLFLEGAKKEGAMACVVVCECNREIIKGRMTKRETATEHVSDANWQVFEKVESSWTPFEAATGLYAVTPQDIFTVNTDKQIELSLQRVHGFLRKVGME</sequence>
<dbReference type="Gene3D" id="3.40.50.300">
    <property type="entry name" value="P-loop containing nucleotide triphosphate hydrolases"/>
    <property type="match status" value="1"/>
</dbReference>
<accession>A0A6G0XF70</accession>
<reference evidence="1 2" key="1">
    <citation type="submission" date="2019-07" db="EMBL/GenBank/DDBJ databases">
        <title>Genomics analysis of Aphanomyces spp. identifies a new class of oomycete effector associated with host adaptation.</title>
        <authorList>
            <person name="Gaulin E."/>
        </authorList>
    </citation>
    <scope>NUCLEOTIDE SEQUENCE [LARGE SCALE GENOMIC DNA]</scope>
    <source>
        <strain evidence="1 2">ATCC 201684</strain>
    </source>
</reference>
<proteinExistence type="predicted"/>
<dbReference type="EMBL" id="VJMJ01000070">
    <property type="protein sequence ID" value="KAF0738849.1"/>
    <property type="molecule type" value="Genomic_DNA"/>
</dbReference>
<dbReference type="Proteomes" id="UP000481153">
    <property type="component" value="Unassembled WGS sequence"/>
</dbReference>
<dbReference type="InterPro" id="IPR027417">
    <property type="entry name" value="P-loop_NTPase"/>
</dbReference>
<dbReference type="VEuPathDB" id="FungiDB:AeMF1_013225"/>
<protein>
    <recommendedName>
        <fullName evidence="3">Aminoglycoside phosphotransferase domain-containing protein</fullName>
    </recommendedName>
</protein>
<organism evidence="1 2">
    <name type="scientific">Aphanomyces euteiches</name>
    <dbReference type="NCBI Taxonomy" id="100861"/>
    <lineage>
        <taxon>Eukaryota</taxon>
        <taxon>Sar</taxon>
        <taxon>Stramenopiles</taxon>
        <taxon>Oomycota</taxon>
        <taxon>Saprolegniomycetes</taxon>
        <taxon>Saprolegniales</taxon>
        <taxon>Verrucalvaceae</taxon>
        <taxon>Aphanomyces</taxon>
    </lineage>
</organism>
<dbReference type="SUPFAM" id="SSF52540">
    <property type="entry name" value="P-loop containing nucleoside triphosphate hydrolases"/>
    <property type="match status" value="1"/>
</dbReference>
<dbReference type="InterPro" id="IPR052732">
    <property type="entry name" value="Cell-binding_unc_protein"/>
</dbReference>
<dbReference type="AlphaFoldDB" id="A0A6G0XF70"/>